<comment type="caution">
    <text evidence="1">The sequence shown here is derived from an EMBL/GenBank/DDBJ whole genome shotgun (WGS) entry which is preliminary data.</text>
</comment>
<protein>
    <submittedName>
        <fullName evidence="1">Uncharacterized protein</fullName>
    </submittedName>
</protein>
<dbReference type="Proteomes" id="UP000634435">
    <property type="component" value="Unassembled WGS sequence"/>
</dbReference>
<gene>
    <name evidence="1" type="ORF">GCM10007111_15940</name>
</gene>
<sequence length="65" mass="7483">MKNPRERIVNITVKKGLNKSFCFDSVNSHKLINTNINPKVNTPKTCLVILLRIKSCKARGENWEE</sequence>
<dbReference type="EMBL" id="BMPN01000002">
    <property type="protein sequence ID" value="GGJ54506.1"/>
    <property type="molecule type" value="Genomic_DNA"/>
</dbReference>
<proteinExistence type="predicted"/>
<evidence type="ECO:0000313" key="2">
    <source>
        <dbReference type="Proteomes" id="UP000634435"/>
    </source>
</evidence>
<organism evidence="1 2">
    <name type="scientific">Virgibacillus kapii</name>
    <dbReference type="NCBI Taxonomy" id="1638645"/>
    <lineage>
        <taxon>Bacteria</taxon>
        <taxon>Bacillati</taxon>
        <taxon>Bacillota</taxon>
        <taxon>Bacilli</taxon>
        <taxon>Bacillales</taxon>
        <taxon>Bacillaceae</taxon>
        <taxon>Virgibacillus</taxon>
    </lineage>
</organism>
<evidence type="ECO:0000313" key="1">
    <source>
        <dbReference type="EMBL" id="GGJ54506.1"/>
    </source>
</evidence>
<keyword evidence="2" id="KW-1185">Reference proteome</keyword>
<accession>A0ABQ2DDM0</accession>
<reference evidence="2" key="1">
    <citation type="journal article" date="2019" name="Int. J. Syst. Evol. Microbiol.">
        <title>The Global Catalogue of Microorganisms (GCM) 10K type strain sequencing project: providing services to taxonomists for standard genome sequencing and annotation.</title>
        <authorList>
            <consortium name="The Broad Institute Genomics Platform"/>
            <consortium name="The Broad Institute Genome Sequencing Center for Infectious Disease"/>
            <person name="Wu L."/>
            <person name="Ma J."/>
        </authorList>
    </citation>
    <scope>NUCLEOTIDE SEQUENCE [LARGE SCALE GENOMIC DNA]</scope>
    <source>
        <strain evidence="2">JCM 30071</strain>
    </source>
</reference>
<name>A0ABQ2DDM0_9BACI</name>